<dbReference type="Pfam" id="PF00001">
    <property type="entry name" value="7tm_1"/>
    <property type="match status" value="1"/>
</dbReference>
<evidence type="ECO:0000259" key="13">
    <source>
        <dbReference type="PROSITE" id="PS50262"/>
    </source>
</evidence>
<feature type="domain" description="G-protein coupled receptors family 1 profile" evidence="13">
    <location>
        <begin position="50"/>
        <end position="311"/>
    </location>
</feature>
<evidence type="ECO:0000256" key="5">
    <source>
        <dbReference type="ARBA" id="ARBA00023040"/>
    </source>
</evidence>
<dbReference type="PRINTS" id="PR01830">
    <property type="entry name" value="TRACEAMINER"/>
</dbReference>
<feature type="transmembrane region" description="Helical" evidence="12">
    <location>
        <begin position="112"/>
        <end position="133"/>
    </location>
</feature>
<dbReference type="STRING" id="38654.A0A1U7SM52"/>
<dbReference type="KEGG" id="asn:102387631"/>
<feature type="transmembrane region" description="Helical" evidence="12">
    <location>
        <begin position="70"/>
        <end position="92"/>
    </location>
</feature>
<accession>A0A1U7SM52</accession>
<evidence type="ECO:0000256" key="10">
    <source>
        <dbReference type="ARBA" id="ARBA00023224"/>
    </source>
</evidence>
<dbReference type="PROSITE" id="PS50262">
    <property type="entry name" value="G_PROTEIN_RECEP_F1_2"/>
    <property type="match status" value="1"/>
</dbReference>
<dbReference type="FunFam" id="1.20.1070.10:FF:000030">
    <property type="entry name" value="trace amine-associated receptor 1"/>
    <property type="match status" value="1"/>
</dbReference>
<dbReference type="Proteomes" id="UP000189705">
    <property type="component" value="Unplaced"/>
</dbReference>
<dbReference type="InterPro" id="IPR009132">
    <property type="entry name" value="TAAR_fam"/>
</dbReference>
<comment type="subcellular location">
    <subcellularLocation>
        <location evidence="1">Cell membrane</location>
        <topology evidence="1">Multi-pass membrane protein</topology>
    </subcellularLocation>
</comment>
<keyword evidence="7" id="KW-1015">Disulfide bond</keyword>
<evidence type="ECO:0000256" key="7">
    <source>
        <dbReference type="ARBA" id="ARBA00023157"/>
    </source>
</evidence>
<dbReference type="Gene3D" id="1.20.1070.10">
    <property type="entry name" value="Rhodopsin 7-helix transmembrane proteins"/>
    <property type="match status" value="1"/>
</dbReference>
<reference evidence="15" key="1">
    <citation type="submission" date="2025-08" db="UniProtKB">
        <authorList>
            <consortium name="RefSeq"/>
        </authorList>
    </citation>
    <scope>IDENTIFICATION</scope>
</reference>
<evidence type="ECO:0000256" key="12">
    <source>
        <dbReference type="SAM" id="Phobius"/>
    </source>
</evidence>
<proteinExistence type="inferred from homology"/>
<comment type="similarity">
    <text evidence="11">Belongs to the G-protein coupled receptor 1 family.</text>
</comment>
<evidence type="ECO:0000256" key="9">
    <source>
        <dbReference type="ARBA" id="ARBA00023180"/>
    </source>
</evidence>
<dbReference type="InterPro" id="IPR050569">
    <property type="entry name" value="TAAR"/>
</dbReference>
<organism evidence="14 15">
    <name type="scientific">Alligator sinensis</name>
    <name type="common">Chinese alligator</name>
    <dbReference type="NCBI Taxonomy" id="38654"/>
    <lineage>
        <taxon>Eukaryota</taxon>
        <taxon>Metazoa</taxon>
        <taxon>Chordata</taxon>
        <taxon>Craniata</taxon>
        <taxon>Vertebrata</taxon>
        <taxon>Euteleostomi</taxon>
        <taxon>Archelosauria</taxon>
        <taxon>Archosauria</taxon>
        <taxon>Crocodylia</taxon>
        <taxon>Alligatoridae</taxon>
        <taxon>Alligatorinae</taxon>
        <taxon>Alligator</taxon>
    </lineage>
</organism>
<dbReference type="InterPro" id="IPR000276">
    <property type="entry name" value="GPCR_Rhodpsn"/>
</dbReference>
<evidence type="ECO:0000256" key="8">
    <source>
        <dbReference type="ARBA" id="ARBA00023170"/>
    </source>
</evidence>
<keyword evidence="4 12" id="KW-1133">Transmembrane helix</keyword>
<dbReference type="RefSeq" id="XP_006034302.2">
    <property type="nucleotide sequence ID" value="XM_006034240.2"/>
</dbReference>
<dbReference type="InParanoid" id="A0A1U7SM52"/>
<dbReference type="GO" id="GO:0001594">
    <property type="term" value="F:trace-amine receptor activity"/>
    <property type="evidence" value="ECO:0007669"/>
    <property type="project" value="InterPro"/>
</dbReference>
<dbReference type="InterPro" id="IPR017452">
    <property type="entry name" value="GPCR_Rhodpsn_7TM"/>
</dbReference>
<keyword evidence="6 12" id="KW-0472">Membrane</keyword>
<keyword evidence="3 11" id="KW-0812">Transmembrane</keyword>
<protein>
    <submittedName>
        <fullName evidence="15">Trace amine-associated receptor 7a-like</fullName>
    </submittedName>
</protein>
<evidence type="ECO:0000256" key="11">
    <source>
        <dbReference type="RuleBase" id="RU000688"/>
    </source>
</evidence>
<evidence type="ECO:0000256" key="6">
    <source>
        <dbReference type="ARBA" id="ARBA00023136"/>
    </source>
</evidence>
<dbReference type="PROSITE" id="PS00237">
    <property type="entry name" value="G_PROTEIN_RECEP_F1_1"/>
    <property type="match status" value="1"/>
</dbReference>
<dbReference type="GeneID" id="102387631"/>
<dbReference type="SMART" id="SM01381">
    <property type="entry name" value="7TM_GPCR_Srsx"/>
    <property type="match status" value="1"/>
</dbReference>
<sequence length="344" mass="39067">MMDSAFPEKEDLQYCFEDINGSCYKITRSPALRVVLYFVLGFLTILTVGGNLMVIISITYFKQLYTPTNFLIASLAYADFSLGLSVLPFSAVRSIETCWFFGETFCRFHSCLVALFCYASIFNLCFISVDRFVAVNDPLIYPLRFTVPVSGLFIAVAWALSILYSFSVFYTGANDEGVEESKNALPCAGKCQITFNKTWVFISSLLYFIPFLTMIVLYSKIFQVAKQQARMIESMSNKTQSSDNYSDRVGKRERKAAKTLGIAVVAFLVFWAPYCMCVITDTFLDYATPPFVVDIVSWLAYSNSAINPLIYSFFYAWFRKAMKVIVSCKIIMYDCSAMNLLSEW</sequence>
<name>A0A1U7SM52_ALLSI</name>
<evidence type="ECO:0000256" key="2">
    <source>
        <dbReference type="ARBA" id="ARBA00022475"/>
    </source>
</evidence>
<feature type="transmembrane region" description="Helical" evidence="12">
    <location>
        <begin position="145"/>
        <end position="166"/>
    </location>
</feature>
<keyword evidence="14" id="KW-1185">Reference proteome</keyword>
<dbReference type="eggNOG" id="KOG3656">
    <property type="taxonomic scope" value="Eukaryota"/>
</dbReference>
<keyword evidence="5 11" id="KW-0297">G-protein coupled receptor</keyword>
<dbReference type="PRINTS" id="PR00237">
    <property type="entry name" value="GPCRRHODOPSN"/>
</dbReference>
<dbReference type="AlphaFoldDB" id="A0A1U7SM52"/>
<dbReference type="PANTHER" id="PTHR24249:SF79">
    <property type="entry name" value="TRACE AMINE-ASSOCIATED RECEPTOR 9"/>
    <property type="match status" value="1"/>
</dbReference>
<evidence type="ECO:0000256" key="4">
    <source>
        <dbReference type="ARBA" id="ARBA00022989"/>
    </source>
</evidence>
<feature type="transmembrane region" description="Helical" evidence="12">
    <location>
        <begin position="295"/>
        <end position="318"/>
    </location>
</feature>
<gene>
    <name evidence="15" type="primary">LOC102387631</name>
</gene>
<evidence type="ECO:0000256" key="1">
    <source>
        <dbReference type="ARBA" id="ARBA00004651"/>
    </source>
</evidence>
<keyword evidence="2" id="KW-1003">Cell membrane</keyword>
<feature type="transmembrane region" description="Helical" evidence="12">
    <location>
        <begin position="260"/>
        <end position="283"/>
    </location>
</feature>
<evidence type="ECO:0000313" key="14">
    <source>
        <dbReference type="Proteomes" id="UP000189705"/>
    </source>
</evidence>
<keyword evidence="9" id="KW-0325">Glycoprotein</keyword>
<feature type="transmembrane region" description="Helical" evidence="12">
    <location>
        <begin position="34"/>
        <end position="58"/>
    </location>
</feature>
<dbReference type="PANTHER" id="PTHR24249">
    <property type="entry name" value="HISTAMINE RECEPTOR-RELATED G-PROTEIN COUPLED RECEPTOR"/>
    <property type="match status" value="1"/>
</dbReference>
<feature type="transmembrane region" description="Helical" evidence="12">
    <location>
        <begin position="199"/>
        <end position="218"/>
    </location>
</feature>
<keyword evidence="10 11" id="KW-0807">Transducer</keyword>
<dbReference type="SUPFAM" id="SSF81321">
    <property type="entry name" value="Family A G protein-coupled receptor-like"/>
    <property type="match status" value="1"/>
</dbReference>
<evidence type="ECO:0000313" key="15">
    <source>
        <dbReference type="RefSeq" id="XP_006034302.2"/>
    </source>
</evidence>
<keyword evidence="8 11" id="KW-0675">Receptor</keyword>
<evidence type="ECO:0000256" key="3">
    <source>
        <dbReference type="ARBA" id="ARBA00022692"/>
    </source>
</evidence>
<dbReference type="GO" id="GO:0005886">
    <property type="term" value="C:plasma membrane"/>
    <property type="evidence" value="ECO:0007669"/>
    <property type="project" value="UniProtKB-SubCell"/>
</dbReference>